<protein>
    <submittedName>
        <fullName evidence="1">Uncharacterized protein</fullName>
    </submittedName>
</protein>
<name>H3SE92_9BACL</name>
<dbReference type="EMBL" id="AHKH01000018">
    <property type="protein sequence ID" value="EHQ62603.1"/>
    <property type="molecule type" value="Genomic_DNA"/>
</dbReference>
<evidence type="ECO:0000313" key="2">
    <source>
        <dbReference type="Proteomes" id="UP000003900"/>
    </source>
</evidence>
<comment type="caution">
    <text evidence="1">The sequence shown here is derived from an EMBL/GenBank/DDBJ whole genome shotgun (WGS) entry which is preliminary data.</text>
</comment>
<sequence>MRQRKALTRQKVAKLCLETELNNRITRFFYHFSGIDTIRFSTEKIDGGEQRLSNDILDDKGKD</sequence>
<gene>
    <name evidence="1" type="ORF">PDENDC454_09215</name>
</gene>
<organism evidence="1 2">
    <name type="scientific">Paenibacillus dendritiformis C454</name>
    <dbReference type="NCBI Taxonomy" id="1131935"/>
    <lineage>
        <taxon>Bacteria</taxon>
        <taxon>Bacillati</taxon>
        <taxon>Bacillota</taxon>
        <taxon>Bacilli</taxon>
        <taxon>Bacillales</taxon>
        <taxon>Paenibacillaceae</taxon>
        <taxon>Paenibacillus</taxon>
    </lineage>
</organism>
<proteinExistence type="predicted"/>
<evidence type="ECO:0000313" key="1">
    <source>
        <dbReference type="EMBL" id="EHQ62603.1"/>
    </source>
</evidence>
<dbReference type="AlphaFoldDB" id="H3SE92"/>
<dbReference type="STRING" id="1131935.PDENDC454_09215"/>
<accession>H3SE92</accession>
<keyword evidence="2" id="KW-1185">Reference proteome</keyword>
<dbReference type="Proteomes" id="UP000003900">
    <property type="component" value="Unassembled WGS sequence"/>
</dbReference>
<reference evidence="1 2" key="1">
    <citation type="journal article" date="2012" name="J. Bacteriol.">
        <title>Genome Sequence of the Pattern-Forming Social Bacterium Paenibacillus dendritiformis C454 Chiral Morphotype.</title>
        <authorList>
            <person name="Sirota-Madi A."/>
            <person name="Olender T."/>
            <person name="Helman Y."/>
            <person name="Brainis I."/>
            <person name="Finkelshtein A."/>
            <person name="Roth D."/>
            <person name="Hagai E."/>
            <person name="Leshkowitz D."/>
            <person name="Brodsky L."/>
            <person name="Galatenko V."/>
            <person name="Nikolaev V."/>
            <person name="Gutnick D.L."/>
            <person name="Lancet D."/>
            <person name="Ben-Jacob E."/>
        </authorList>
    </citation>
    <scope>NUCLEOTIDE SEQUENCE [LARGE SCALE GENOMIC DNA]</scope>
    <source>
        <strain evidence="1 2">C454</strain>
    </source>
</reference>